<name>A0A8J7YYI1_9CYAN</name>
<dbReference type="RefSeq" id="WP_162422485.1">
    <property type="nucleotide sequence ID" value="NZ_WVIE01000006.1"/>
</dbReference>
<dbReference type="InterPro" id="IPR027417">
    <property type="entry name" value="P-loop_NTPase"/>
</dbReference>
<dbReference type="AlphaFoldDB" id="A0A8J7YYI1"/>
<evidence type="ECO:0000313" key="3">
    <source>
        <dbReference type="Proteomes" id="UP000646053"/>
    </source>
</evidence>
<evidence type="ECO:0000259" key="1">
    <source>
        <dbReference type="Pfam" id="PF26355"/>
    </source>
</evidence>
<dbReference type="Proteomes" id="UP000646053">
    <property type="component" value="Unassembled WGS sequence"/>
</dbReference>
<feature type="domain" description="vWA-MoxR associated protein N-terminal HTH" evidence="1">
    <location>
        <begin position="9"/>
        <end position="90"/>
    </location>
</feature>
<dbReference type="Pfam" id="PF14516">
    <property type="entry name" value="AAA_35"/>
    <property type="match status" value="1"/>
</dbReference>
<dbReference type="Pfam" id="PF26355">
    <property type="entry name" value="HTH_VMAP-M9"/>
    <property type="match status" value="1"/>
</dbReference>
<comment type="caution">
    <text evidence="2">The sequence shown here is derived from an EMBL/GenBank/DDBJ whole genome shotgun (WGS) entry which is preliminary data.</text>
</comment>
<protein>
    <recommendedName>
        <fullName evidence="1">vWA-MoxR associated protein N-terminal HTH domain-containing protein</fullName>
    </recommendedName>
</protein>
<reference evidence="2" key="1">
    <citation type="submission" date="2019-12" db="EMBL/GenBank/DDBJ databases">
        <title>High-Quality draft genome sequences of three cyanobacteria isolated from the limestone walls of the Old Cathedral of Coimbra.</title>
        <authorList>
            <person name="Tiago I."/>
            <person name="Soares F."/>
            <person name="Portugal A."/>
        </authorList>
    </citation>
    <scope>NUCLEOTIDE SEQUENCE</scope>
    <source>
        <strain evidence="2">A</strain>
    </source>
</reference>
<proteinExistence type="predicted"/>
<dbReference type="SUPFAM" id="SSF52540">
    <property type="entry name" value="P-loop containing nucleoside triphosphate hydrolases"/>
    <property type="match status" value="1"/>
</dbReference>
<dbReference type="InterPro" id="IPR058651">
    <property type="entry name" value="HTH_VMAP-M9"/>
</dbReference>
<gene>
    <name evidence="2" type="ORF">GS601_06615</name>
</gene>
<keyword evidence="3" id="KW-1185">Reference proteome</keyword>
<dbReference type="Gene3D" id="3.40.50.300">
    <property type="entry name" value="P-loop containing nucleotide triphosphate hydrolases"/>
    <property type="match status" value="1"/>
</dbReference>
<evidence type="ECO:0000313" key="2">
    <source>
        <dbReference type="EMBL" id="NDJ16962.1"/>
    </source>
</evidence>
<dbReference type="EMBL" id="WVIE01000006">
    <property type="protein sequence ID" value="NDJ16962.1"/>
    <property type="molecule type" value="Genomic_DNA"/>
</dbReference>
<organism evidence="2 3">
    <name type="scientific">Myxacorys almedinensis A</name>
    <dbReference type="NCBI Taxonomy" id="2690445"/>
    <lineage>
        <taxon>Bacteria</taxon>
        <taxon>Bacillati</taxon>
        <taxon>Cyanobacteriota</taxon>
        <taxon>Cyanophyceae</taxon>
        <taxon>Leptolyngbyales</taxon>
        <taxon>Leptolyngbyaceae</taxon>
        <taxon>Myxacorys</taxon>
        <taxon>Myxacorys almedinensis</taxon>
    </lineage>
</organism>
<accession>A0A8J7YYI1</accession>
<sequence length="453" mass="51613">MELKPELCWNDAKKTANDIIFNHSGQYLSDVETKVLQASWENQTYDDMAISYGYSAEYLNKDVGNKLWKKLSNALGERVTKKNFKEALKRSSGAWQSQSHDRHGSEPREIPLIATDLPFPEGAVALDSPLYLERSGAEALCYETVSKPGALIRIKAPRLMGKTSLLTRILAYATYHNCQAVYLDLGSIDRAILTDLDKFLRWLCCIVGRQLKLENRLHDYWDTEILGSNDNCTLYFEEYLLANINYAVVLGLDDIDRIFSYTAVIEDFLGMLRSWHEKAKVHDIWKKLRLAIAHSTEVYIPLDINQSPFNAGVPIELGEFDQTQIQALAHLHQLTWTDAQVENLTQMVGGHPYLVRLAMYEVSSAKITLEQLLHSASTEAGIYSAHLRRHLEALQQAPQLLQALQQVVTASNPVNLDSMQIYKLHSMGLVKRKDNDVMPWCNLYREYFCRVLA</sequence>